<keyword evidence="3 8" id="KW-0813">Transport</keyword>
<evidence type="ECO:0000256" key="5">
    <source>
        <dbReference type="ARBA" id="ARBA00022692"/>
    </source>
</evidence>
<comment type="similarity">
    <text evidence="2 8">Belongs to the major facilitator superfamily. Bcr/CmlA family.</text>
</comment>
<dbReference type="EMBL" id="FOVR01000003">
    <property type="protein sequence ID" value="SFO15619.1"/>
    <property type="molecule type" value="Genomic_DNA"/>
</dbReference>
<feature type="transmembrane region" description="Helical" evidence="8">
    <location>
        <begin position="64"/>
        <end position="82"/>
    </location>
</feature>
<comment type="subcellular location">
    <subcellularLocation>
        <location evidence="8">Cell inner membrane</location>
        <topology evidence="8">Multi-pass membrane protein</topology>
    </subcellularLocation>
    <subcellularLocation>
        <location evidence="1">Cell membrane</location>
        <topology evidence="1">Multi-pass membrane protein</topology>
    </subcellularLocation>
</comment>
<accession>A0A1I5EW28</accession>
<dbReference type="PANTHER" id="PTHR23502:SF132">
    <property type="entry name" value="POLYAMINE TRANSPORTER 2-RELATED"/>
    <property type="match status" value="1"/>
</dbReference>
<feature type="transmembrane region" description="Helical" evidence="8">
    <location>
        <begin position="88"/>
        <end position="109"/>
    </location>
</feature>
<reference evidence="10 11" key="1">
    <citation type="submission" date="2016-10" db="EMBL/GenBank/DDBJ databases">
        <authorList>
            <person name="de Groot N.N."/>
        </authorList>
    </citation>
    <scope>NUCLEOTIDE SEQUENCE [LARGE SCALE GENOMIC DNA]</scope>
    <source>
        <strain evidence="10 11">CGMCC 1.9157</strain>
    </source>
</reference>
<dbReference type="InterPro" id="IPR036259">
    <property type="entry name" value="MFS_trans_sf"/>
</dbReference>
<dbReference type="InterPro" id="IPR020846">
    <property type="entry name" value="MFS_dom"/>
</dbReference>
<sequence length="387" mass="40456">MSALMAFASISTDFYLPAMPEMAKDLAAAPGRIELTISGYLIGISLGQLFWGPISDRVGRRLPVAIGIVLFIIGSAGCGLAQSVSSIIVWRVIQAIGAAASIVLSRAMVRDLYEGDRAAQVMSLLMAVMTISPLIAPNAGALIVSLSSWRMIFALLVVIGLVTLIALFTLPETLPSRREGGSSRGAALSELGAAMLDYGHLLKRRAVMSHALVCGFYYFGMFAYVAGSPFVFIDYHQLPPSFYGLIFTTCVVGITIGNLINSRLVMRIGRLTSLRAGSAGACLFGLWLAISAWSDLGGALGFFVPMFLFVSCTGLILPNALSGALESSTNDAGAISALCGAIQYGGGIFGSGLVGLCADGTAWPLGLLIAFSGVGTIGFSLLLERKS</sequence>
<dbReference type="Pfam" id="PF07690">
    <property type="entry name" value="MFS_1"/>
    <property type="match status" value="1"/>
</dbReference>
<feature type="transmembrane region" description="Helical" evidence="8">
    <location>
        <begin position="272"/>
        <end position="293"/>
    </location>
</feature>
<organism evidence="10 11">
    <name type="scientific">Cohaesibacter marisflavi</name>
    <dbReference type="NCBI Taxonomy" id="655353"/>
    <lineage>
        <taxon>Bacteria</taxon>
        <taxon>Pseudomonadati</taxon>
        <taxon>Pseudomonadota</taxon>
        <taxon>Alphaproteobacteria</taxon>
        <taxon>Hyphomicrobiales</taxon>
        <taxon>Cohaesibacteraceae</taxon>
    </lineage>
</organism>
<feature type="transmembrane region" description="Helical" evidence="8">
    <location>
        <begin position="241"/>
        <end position="260"/>
    </location>
</feature>
<dbReference type="AlphaFoldDB" id="A0A1I5EW28"/>
<evidence type="ECO:0000256" key="4">
    <source>
        <dbReference type="ARBA" id="ARBA00022475"/>
    </source>
</evidence>
<evidence type="ECO:0000256" key="1">
    <source>
        <dbReference type="ARBA" id="ARBA00004651"/>
    </source>
</evidence>
<dbReference type="CDD" id="cd17320">
    <property type="entry name" value="MFS_MdfA_MDR_like"/>
    <property type="match status" value="1"/>
</dbReference>
<dbReference type="STRING" id="655353.SAMN04488056_103375"/>
<keyword evidence="6 8" id="KW-1133">Transmembrane helix</keyword>
<dbReference type="PANTHER" id="PTHR23502">
    <property type="entry name" value="MAJOR FACILITATOR SUPERFAMILY"/>
    <property type="match status" value="1"/>
</dbReference>
<evidence type="ECO:0000313" key="11">
    <source>
        <dbReference type="Proteomes" id="UP000199236"/>
    </source>
</evidence>
<proteinExistence type="inferred from homology"/>
<feature type="transmembrane region" description="Helical" evidence="8">
    <location>
        <begin position="333"/>
        <end position="356"/>
    </location>
</feature>
<name>A0A1I5EW28_9HYPH</name>
<dbReference type="GO" id="GO:0042910">
    <property type="term" value="F:xenobiotic transmembrane transporter activity"/>
    <property type="evidence" value="ECO:0007669"/>
    <property type="project" value="InterPro"/>
</dbReference>
<evidence type="ECO:0000256" key="2">
    <source>
        <dbReference type="ARBA" id="ARBA00006236"/>
    </source>
</evidence>
<keyword evidence="5 8" id="KW-0812">Transmembrane</keyword>
<keyword evidence="4" id="KW-1003">Cell membrane</keyword>
<evidence type="ECO:0000313" key="10">
    <source>
        <dbReference type="EMBL" id="SFO15619.1"/>
    </source>
</evidence>
<evidence type="ECO:0000256" key="3">
    <source>
        <dbReference type="ARBA" id="ARBA00022448"/>
    </source>
</evidence>
<evidence type="ECO:0000256" key="7">
    <source>
        <dbReference type="ARBA" id="ARBA00023136"/>
    </source>
</evidence>
<keyword evidence="8" id="KW-0997">Cell inner membrane</keyword>
<dbReference type="NCBIfam" id="TIGR00710">
    <property type="entry name" value="efflux_Bcr_CflA"/>
    <property type="match status" value="1"/>
</dbReference>
<evidence type="ECO:0000256" key="8">
    <source>
        <dbReference type="RuleBase" id="RU365088"/>
    </source>
</evidence>
<feature type="transmembrane region" description="Helical" evidence="8">
    <location>
        <begin position="121"/>
        <end position="143"/>
    </location>
</feature>
<dbReference type="SUPFAM" id="SSF103473">
    <property type="entry name" value="MFS general substrate transporter"/>
    <property type="match status" value="1"/>
</dbReference>
<dbReference type="Proteomes" id="UP000199236">
    <property type="component" value="Unassembled WGS sequence"/>
</dbReference>
<feature type="transmembrane region" description="Helical" evidence="8">
    <location>
        <begin position="299"/>
        <end position="321"/>
    </location>
</feature>
<protein>
    <recommendedName>
        <fullName evidence="8">Bcr/CflA family efflux transporter</fullName>
    </recommendedName>
</protein>
<dbReference type="InterPro" id="IPR004812">
    <property type="entry name" value="Efflux_drug-R_Bcr/CmlA"/>
</dbReference>
<keyword evidence="7 8" id="KW-0472">Membrane</keyword>
<dbReference type="PROSITE" id="PS50850">
    <property type="entry name" value="MFS"/>
    <property type="match status" value="1"/>
</dbReference>
<feature type="transmembrane region" description="Helical" evidence="8">
    <location>
        <begin position="211"/>
        <end position="235"/>
    </location>
</feature>
<feature type="domain" description="Major facilitator superfamily (MFS) profile" evidence="9">
    <location>
        <begin position="1"/>
        <end position="387"/>
    </location>
</feature>
<keyword evidence="11" id="KW-1185">Reference proteome</keyword>
<dbReference type="GO" id="GO:1990961">
    <property type="term" value="P:xenobiotic detoxification by transmembrane export across the plasma membrane"/>
    <property type="evidence" value="ECO:0007669"/>
    <property type="project" value="InterPro"/>
</dbReference>
<dbReference type="InterPro" id="IPR011701">
    <property type="entry name" value="MFS"/>
</dbReference>
<feature type="transmembrane region" description="Helical" evidence="8">
    <location>
        <begin position="33"/>
        <end position="52"/>
    </location>
</feature>
<evidence type="ECO:0000256" key="6">
    <source>
        <dbReference type="ARBA" id="ARBA00022989"/>
    </source>
</evidence>
<dbReference type="GO" id="GO:0005886">
    <property type="term" value="C:plasma membrane"/>
    <property type="evidence" value="ECO:0007669"/>
    <property type="project" value="UniProtKB-SubCell"/>
</dbReference>
<gene>
    <name evidence="10" type="ORF">SAMN04488056_103375</name>
</gene>
<comment type="caution">
    <text evidence="8">Lacks conserved residue(s) required for the propagation of feature annotation.</text>
</comment>
<evidence type="ECO:0000259" key="9">
    <source>
        <dbReference type="PROSITE" id="PS50850"/>
    </source>
</evidence>
<dbReference type="Gene3D" id="1.20.1720.10">
    <property type="entry name" value="Multidrug resistance protein D"/>
    <property type="match status" value="1"/>
</dbReference>
<feature type="transmembrane region" description="Helical" evidence="8">
    <location>
        <begin position="362"/>
        <end position="383"/>
    </location>
</feature>
<feature type="transmembrane region" description="Helical" evidence="8">
    <location>
        <begin position="149"/>
        <end position="170"/>
    </location>
</feature>